<accession>A0A5N7JSA5</accession>
<dbReference type="AlphaFoldDB" id="A0A5N7JSA5"/>
<proteinExistence type="predicted"/>
<sequence>MGGGLLNAFRKAVEKGALSYPDVVAPGQLAADLFQTMNAERSDIVHAYPITSSEGEQILHRRKDSQGKYFEVTDVLLDSFSSRLHEVSLQLYAIRRIVRPDLGD</sequence>
<evidence type="ECO:0000313" key="1">
    <source>
        <dbReference type="EMBL" id="MPQ84205.1"/>
    </source>
</evidence>
<dbReference type="RefSeq" id="WP_152749213.1">
    <property type="nucleotide sequence ID" value="NZ_VUBA01000048.1"/>
</dbReference>
<gene>
    <name evidence="1" type="ORF">F0170_09535</name>
</gene>
<evidence type="ECO:0000313" key="2">
    <source>
        <dbReference type="Proteomes" id="UP000325438"/>
    </source>
</evidence>
<dbReference type="EMBL" id="VUBA01000048">
    <property type="protein sequence ID" value="MPQ84205.1"/>
    <property type="molecule type" value="Genomic_DNA"/>
</dbReference>
<dbReference type="Proteomes" id="UP000325438">
    <property type="component" value="Unassembled WGS sequence"/>
</dbReference>
<organism evidence="1 2">
    <name type="scientific">Pseudomonas kitaguniensis</name>
    <dbReference type="NCBI Taxonomy" id="2607908"/>
    <lineage>
        <taxon>Bacteria</taxon>
        <taxon>Pseudomonadati</taxon>
        <taxon>Pseudomonadota</taxon>
        <taxon>Gammaproteobacteria</taxon>
        <taxon>Pseudomonadales</taxon>
        <taxon>Pseudomonadaceae</taxon>
        <taxon>Pseudomonas</taxon>
    </lineage>
</organism>
<reference evidence="1 2" key="1">
    <citation type="submission" date="2019-09" db="EMBL/GenBank/DDBJ databases">
        <title>The draft genomes of Allium pathogen Pseudomonas sp.</title>
        <authorList>
            <person name="Fujikawa T."/>
            <person name="Sawada H."/>
        </authorList>
    </citation>
    <scope>NUCLEOTIDE SEQUENCE [LARGE SCALE GENOMIC DNA]</scope>
    <source>
        <strain evidence="1 2">MAFF 730085</strain>
    </source>
</reference>
<protein>
    <submittedName>
        <fullName evidence="1">Uncharacterized protein</fullName>
    </submittedName>
</protein>
<comment type="caution">
    <text evidence="1">The sequence shown here is derived from an EMBL/GenBank/DDBJ whole genome shotgun (WGS) entry which is preliminary data.</text>
</comment>
<name>A0A5N7JSA5_9PSED</name>